<dbReference type="SMART" id="SM00906">
    <property type="entry name" value="Fungal_trans"/>
    <property type="match status" value="1"/>
</dbReference>
<dbReference type="Proteomes" id="UP000800041">
    <property type="component" value="Unassembled WGS sequence"/>
</dbReference>
<evidence type="ECO:0000259" key="6">
    <source>
        <dbReference type="SMART" id="SM00906"/>
    </source>
</evidence>
<evidence type="ECO:0000256" key="5">
    <source>
        <dbReference type="ARBA" id="ARBA00023242"/>
    </source>
</evidence>
<dbReference type="Pfam" id="PF04082">
    <property type="entry name" value="Fungal_trans"/>
    <property type="match status" value="1"/>
</dbReference>
<feature type="domain" description="Xylanolytic transcriptional activator regulatory" evidence="6">
    <location>
        <begin position="102"/>
        <end position="179"/>
    </location>
</feature>
<gene>
    <name evidence="7" type="ORF">K402DRAFT_418204</name>
</gene>
<dbReference type="GO" id="GO:0006351">
    <property type="term" value="P:DNA-templated transcription"/>
    <property type="evidence" value="ECO:0007669"/>
    <property type="project" value="InterPro"/>
</dbReference>
<dbReference type="GO" id="GO:0005634">
    <property type="term" value="C:nucleus"/>
    <property type="evidence" value="ECO:0007669"/>
    <property type="project" value="UniProtKB-SubCell"/>
</dbReference>
<dbReference type="OrthoDB" id="3862662at2759"/>
<evidence type="ECO:0000256" key="4">
    <source>
        <dbReference type="ARBA" id="ARBA00023163"/>
    </source>
</evidence>
<evidence type="ECO:0000256" key="1">
    <source>
        <dbReference type="ARBA" id="ARBA00004123"/>
    </source>
</evidence>
<dbReference type="PANTHER" id="PTHR47338">
    <property type="entry name" value="ZN(II)2CYS6 TRANSCRIPTION FACTOR (EUROFUNG)-RELATED"/>
    <property type="match status" value="1"/>
</dbReference>
<protein>
    <recommendedName>
        <fullName evidence="6">Xylanolytic transcriptional activator regulatory domain-containing protein</fullName>
    </recommendedName>
</protein>
<dbReference type="CDD" id="cd12148">
    <property type="entry name" value="fungal_TF_MHR"/>
    <property type="match status" value="1"/>
</dbReference>
<reference evidence="7" key="1">
    <citation type="journal article" date="2020" name="Stud. Mycol.">
        <title>101 Dothideomycetes genomes: a test case for predicting lifestyles and emergence of pathogens.</title>
        <authorList>
            <person name="Haridas S."/>
            <person name="Albert R."/>
            <person name="Binder M."/>
            <person name="Bloem J."/>
            <person name="Labutti K."/>
            <person name="Salamov A."/>
            <person name="Andreopoulos B."/>
            <person name="Baker S."/>
            <person name="Barry K."/>
            <person name="Bills G."/>
            <person name="Bluhm B."/>
            <person name="Cannon C."/>
            <person name="Castanera R."/>
            <person name="Culley D."/>
            <person name="Daum C."/>
            <person name="Ezra D."/>
            <person name="Gonzalez J."/>
            <person name="Henrissat B."/>
            <person name="Kuo A."/>
            <person name="Liang C."/>
            <person name="Lipzen A."/>
            <person name="Lutzoni F."/>
            <person name="Magnuson J."/>
            <person name="Mondo S."/>
            <person name="Nolan M."/>
            <person name="Ohm R."/>
            <person name="Pangilinan J."/>
            <person name="Park H.-J."/>
            <person name="Ramirez L."/>
            <person name="Alfaro M."/>
            <person name="Sun H."/>
            <person name="Tritt A."/>
            <person name="Yoshinaga Y."/>
            <person name="Zwiers L.-H."/>
            <person name="Turgeon B."/>
            <person name="Goodwin S."/>
            <person name="Spatafora J."/>
            <person name="Crous P."/>
            <person name="Grigoriev I."/>
        </authorList>
    </citation>
    <scope>NUCLEOTIDE SEQUENCE</scope>
    <source>
        <strain evidence="7">CBS 113979</strain>
    </source>
</reference>
<comment type="subcellular location">
    <subcellularLocation>
        <location evidence="1">Nucleus</location>
    </subcellularLocation>
</comment>
<organism evidence="7 8">
    <name type="scientific">Aulographum hederae CBS 113979</name>
    <dbReference type="NCBI Taxonomy" id="1176131"/>
    <lineage>
        <taxon>Eukaryota</taxon>
        <taxon>Fungi</taxon>
        <taxon>Dikarya</taxon>
        <taxon>Ascomycota</taxon>
        <taxon>Pezizomycotina</taxon>
        <taxon>Dothideomycetes</taxon>
        <taxon>Pleosporomycetidae</taxon>
        <taxon>Aulographales</taxon>
        <taxon>Aulographaceae</taxon>
    </lineage>
</organism>
<keyword evidence="8" id="KW-1185">Reference proteome</keyword>
<sequence length="379" mass="42976">MTAKFFTTTHQRIPALSKHRFYADLQSSTPGPPQPDFAALYQCIVLVQQVPSKATGVKSPLYIAVKNLIGSIEITERLSLNLLHCKILIAFYEIGHGLQTAAYTSIAACARIARVLGLHRKRWRKSAPECELVDLEEEKRMWWAIVIMDRFIGLCNGDALFVTDDPERTDPLPIEDLLWSEASTVADLEAPIMQSPLLNSPLGTAVGQMARESQISHLVGRVVRHLFDPTPDLHFNAEEAVQLERTLKAYLPLLAKEELSIGKYCAAFAMCNSSLYILYEFQLRQGNRTADERHRILQSMEETAVGALTFAEATYGDREENYPWEIMSPYLAYSLCQTAIVQYRLSKHSSDPIHIKRLHSLRWILNEIAKRWKMAGKLF</sequence>
<keyword evidence="2" id="KW-0479">Metal-binding</keyword>
<dbReference type="GO" id="GO:0008270">
    <property type="term" value="F:zinc ion binding"/>
    <property type="evidence" value="ECO:0007669"/>
    <property type="project" value="InterPro"/>
</dbReference>
<dbReference type="InterPro" id="IPR050815">
    <property type="entry name" value="TF_fung"/>
</dbReference>
<evidence type="ECO:0000313" key="8">
    <source>
        <dbReference type="Proteomes" id="UP000800041"/>
    </source>
</evidence>
<dbReference type="GO" id="GO:0003677">
    <property type="term" value="F:DNA binding"/>
    <property type="evidence" value="ECO:0007669"/>
    <property type="project" value="InterPro"/>
</dbReference>
<evidence type="ECO:0000256" key="2">
    <source>
        <dbReference type="ARBA" id="ARBA00022723"/>
    </source>
</evidence>
<dbReference type="PANTHER" id="PTHR47338:SF20">
    <property type="entry name" value="ZN(II)2CYS6 TRANSCRIPTION FACTOR (EUROFUNG)"/>
    <property type="match status" value="1"/>
</dbReference>
<accession>A0A6G1HB01</accession>
<dbReference type="InterPro" id="IPR007219">
    <property type="entry name" value="XnlR_reg_dom"/>
</dbReference>
<evidence type="ECO:0000313" key="7">
    <source>
        <dbReference type="EMBL" id="KAF1990128.1"/>
    </source>
</evidence>
<keyword evidence="3" id="KW-0805">Transcription regulation</keyword>
<proteinExistence type="predicted"/>
<dbReference type="AlphaFoldDB" id="A0A6G1HB01"/>
<keyword evidence="4" id="KW-0804">Transcription</keyword>
<dbReference type="EMBL" id="ML977143">
    <property type="protein sequence ID" value="KAF1990128.1"/>
    <property type="molecule type" value="Genomic_DNA"/>
</dbReference>
<evidence type="ECO:0000256" key="3">
    <source>
        <dbReference type="ARBA" id="ARBA00023015"/>
    </source>
</evidence>
<dbReference type="GO" id="GO:0000981">
    <property type="term" value="F:DNA-binding transcription factor activity, RNA polymerase II-specific"/>
    <property type="evidence" value="ECO:0007669"/>
    <property type="project" value="InterPro"/>
</dbReference>
<keyword evidence="5" id="KW-0539">Nucleus</keyword>
<name>A0A6G1HB01_9PEZI</name>